<evidence type="ECO:0000256" key="10">
    <source>
        <dbReference type="ARBA" id="ARBA00022741"/>
    </source>
</evidence>
<dbReference type="GO" id="GO:0008193">
    <property type="term" value="F:tRNA guanylyltransferase activity"/>
    <property type="evidence" value="ECO:0007669"/>
    <property type="project" value="UniProtKB-EC"/>
</dbReference>
<keyword evidence="8" id="KW-0548">Nucleotidyltransferase</keyword>
<dbReference type="GO" id="GO:0005525">
    <property type="term" value="F:GTP binding"/>
    <property type="evidence" value="ECO:0007669"/>
    <property type="project" value="UniProtKB-KW"/>
</dbReference>
<evidence type="ECO:0000256" key="4">
    <source>
        <dbReference type="ARBA" id="ARBA00012511"/>
    </source>
</evidence>
<name>A0A292PW06_9PEZI</name>
<dbReference type="EC" id="2.7.7.79" evidence="4"/>
<feature type="region of interest" description="Disordered" evidence="15">
    <location>
        <begin position="300"/>
        <end position="348"/>
    </location>
</feature>
<feature type="compositionally biased region" description="Basic and acidic residues" evidence="15">
    <location>
        <begin position="322"/>
        <end position="346"/>
    </location>
</feature>
<evidence type="ECO:0000256" key="13">
    <source>
        <dbReference type="ARBA" id="ARBA00032480"/>
    </source>
</evidence>
<evidence type="ECO:0000256" key="15">
    <source>
        <dbReference type="SAM" id="MobiDB-lite"/>
    </source>
</evidence>
<evidence type="ECO:0000256" key="9">
    <source>
        <dbReference type="ARBA" id="ARBA00022723"/>
    </source>
</evidence>
<dbReference type="Gene3D" id="3.30.70.3000">
    <property type="match status" value="1"/>
</dbReference>
<evidence type="ECO:0000259" key="17">
    <source>
        <dbReference type="Pfam" id="PF14413"/>
    </source>
</evidence>
<dbReference type="InterPro" id="IPR038469">
    <property type="entry name" value="tRNAHis_GuaTrfase_Thg1_sf"/>
</dbReference>
<organism evidence="18 19">
    <name type="scientific">Tuber aestivum</name>
    <name type="common">summer truffle</name>
    <dbReference type="NCBI Taxonomy" id="59557"/>
    <lineage>
        <taxon>Eukaryota</taxon>
        <taxon>Fungi</taxon>
        <taxon>Dikarya</taxon>
        <taxon>Ascomycota</taxon>
        <taxon>Pezizomycotina</taxon>
        <taxon>Pezizomycetes</taxon>
        <taxon>Pezizales</taxon>
        <taxon>Tuberaceae</taxon>
        <taxon>Tuber</taxon>
    </lineage>
</organism>
<dbReference type="FunFam" id="3.30.70.3000:FF:000001">
    <property type="entry name" value="tRNA(His) guanylyltransferase"/>
    <property type="match status" value="1"/>
</dbReference>
<gene>
    <name evidence="18" type="ORF">GSTUAT00004181001</name>
</gene>
<comment type="similarity">
    <text evidence="3">Belongs to the tRNA(His) guanylyltransferase family.</text>
</comment>
<feature type="domain" description="tRNAHis guanylyltransferase catalytic" evidence="16">
    <location>
        <begin position="85"/>
        <end position="216"/>
    </location>
</feature>
<dbReference type="GO" id="GO:0006400">
    <property type="term" value="P:tRNA modification"/>
    <property type="evidence" value="ECO:0007669"/>
    <property type="project" value="InterPro"/>
</dbReference>
<dbReference type="PANTHER" id="PTHR12729:SF6">
    <property type="entry name" value="TRNA(HIS) GUANYLYLTRANSFERASE-RELATED"/>
    <property type="match status" value="1"/>
</dbReference>
<dbReference type="InterPro" id="IPR025845">
    <property type="entry name" value="Thg1_C_dom"/>
</dbReference>
<evidence type="ECO:0000256" key="2">
    <source>
        <dbReference type="ARBA" id="ARBA00002939"/>
    </source>
</evidence>
<comment type="cofactor">
    <cofactor evidence="1">
        <name>Mg(2+)</name>
        <dbReference type="ChEBI" id="CHEBI:18420"/>
    </cofactor>
</comment>
<evidence type="ECO:0000256" key="5">
    <source>
        <dbReference type="ARBA" id="ARBA00015443"/>
    </source>
</evidence>
<keyword evidence="9" id="KW-0479">Metal-binding</keyword>
<evidence type="ECO:0000256" key="12">
    <source>
        <dbReference type="ARBA" id="ARBA00023134"/>
    </source>
</evidence>
<keyword evidence="19" id="KW-1185">Reference proteome</keyword>
<feature type="domain" description="Thg1 C-terminal" evidence="17">
    <location>
        <begin position="220"/>
        <end position="361"/>
    </location>
</feature>
<evidence type="ECO:0000259" key="16">
    <source>
        <dbReference type="Pfam" id="PF04446"/>
    </source>
</evidence>
<keyword evidence="10" id="KW-0547">Nucleotide-binding</keyword>
<evidence type="ECO:0000256" key="7">
    <source>
        <dbReference type="ARBA" id="ARBA00022694"/>
    </source>
</evidence>
<feature type="compositionally biased region" description="Low complexity" evidence="15">
    <location>
        <begin position="26"/>
        <end position="41"/>
    </location>
</feature>
<keyword evidence="12" id="KW-0342">GTP-binding</keyword>
<comment type="function">
    <text evidence="2">Adds a GMP to the 5'-end of tRNA(His) after transcription and RNase P cleavage.</text>
</comment>
<dbReference type="Pfam" id="PF14413">
    <property type="entry name" value="Thg1C"/>
    <property type="match status" value="1"/>
</dbReference>
<dbReference type="Proteomes" id="UP001412239">
    <property type="component" value="Unassembled WGS sequence"/>
</dbReference>
<keyword evidence="6" id="KW-0808">Transferase</keyword>
<sequence length="377" mass="42420">MSLTIRCHLAISRSNRIPALPITLTHRMTHTTTSTSTTTTRQSGTEAAPPSPPTATAGDQRSNNHYHNTPPRLSPAGAKMANSKYEYTRAFENPRYLLPNTYVILRLDGRSFTNFSASQKFQKPNDSRALDLMNASAAATLKAIPEILIAYGASDEFSFLLSRECALFNRREDKLVSTVVSTFTAWYVFLWSRHFTEEGEELQTPPSFDCRAVCYPSVGNIRDYFAWRQVDVHINNLYNTAFWALVIKGGVAGKEAEVELRGTLAADKNELLFSRFGINYNNEPVMYRKGSVVYRDYRTPEDEDAEGAEPSASVKPPKQRKQKEGERGTTAIQERKLKTPREEVGRRAGKARIVTEHVDIIGDAFWEKRPWLLGSGN</sequence>
<dbReference type="GO" id="GO:0000287">
    <property type="term" value="F:magnesium ion binding"/>
    <property type="evidence" value="ECO:0007669"/>
    <property type="project" value="InterPro"/>
</dbReference>
<dbReference type="InterPro" id="IPR024956">
    <property type="entry name" value="tRNAHis_GuaTrfase_cat"/>
</dbReference>
<proteinExistence type="inferred from homology"/>
<evidence type="ECO:0000313" key="18">
    <source>
        <dbReference type="EMBL" id="CUS11726.1"/>
    </source>
</evidence>
<evidence type="ECO:0000256" key="11">
    <source>
        <dbReference type="ARBA" id="ARBA00022842"/>
    </source>
</evidence>
<dbReference type="Pfam" id="PF04446">
    <property type="entry name" value="Thg1"/>
    <property type="match status" value="1"/>
</dbReference>
<comment type="catalytic activity">
    <reaction evidence="14">
        <text>a 5'-end ribonucleotide-tRNA(His) + GTP + ATP + H2O = a 5'-end phospho-guanosine-ribonucleotide-tRNA(His) + AMP + 2 diphosphate + H(+)</text>
        <dbReference type="Rhea" id="RHEA:54564"/>
        <dbReference type="Rhea" id="RHEA-COMP:14193"/>
        <dbReference type="Rhea" id="RHEA-COMP:14917"/>
        <dbReference type="ChEBI" id="CHEBI:15377"/>
        <dbReference type="ChEBI" id="CHEBI:15378"/>
        <dbReference type="ChEBI" id="CHEBI:30616"/>
        <dbReference type="ChEBI" id="CHEBI:33019"/>
        <dbReference type="ChEBI" id="CHEBI:37565"/>
        <dbReference type="ChEBI" id="CHEBI:138282"/>
        <dbReference type="ChEBI" id="CHEBI:141847"/>
        <dbReference type="ChEBI" id="CHEBI:456215"/>
        <dbReference type="EC" id="2.7.7.79"/>
    </reaction>
</comment>
<dbReference type="PANTHER" id="PTHR12729">
    <property type="entry name" value="TRNA(HIS) GUANYLYLTRANSFERASE-RELATED"/>
    <property type="match status" value="1"/>
</dbReference>
<accession>A0A292PW06</accession>
<keyword evidence="7" id="KW-0819">tRNA processing</keyword>
<dbReference type="InterPro" id="IPR007537">
    <property type="entry name" value="tRNAHis_GuaTrfase_Thg1"/>
</dbReference>
<keyword evidence="11" id="KW-0460">Magnesium</keyword>
<evidence type="ECO:0000256" key="1">
    <source>
        <dbReference type="ARBA" id="ARBA00001946"/>
    </source>
</evidence>
<evidence type="ECO:0000256" key="8">
    <source>
        <dbReference type="ARBA" id="ARBA00022695"/>
    </source>
</evidence>
<dbReference type="AlphaFoldDB" id="A0A292PW06"/>
<evidence type="ECO:0000256" key="6">
    <source>
        <dbReference type="ARBA" id="ARBA00022679"/>
    </source>
</evidence>
<protein>
    <recommendedName>
        <fullName evidence="5">tRNA(His) guanylyltransferase</fullName>
        <ecNumber evidence="4">2.7.7.79</ecNumber>
    </recommendedName>
    <alternativeName>
        <fullName evidence="13">tRNA-histidine guanylyltransferase</fullName>
    </alternativeName>
</protein>
<feature type="region of interest" description="Disordered" evidence="15">
    <location>
        <begin position="26"/>
        <end position="78"/>
    </location>
</feature>
<reference evidence="18" key="1">
    <citation type="submission" date="2015-10" db="EMBL/GenBank/DDBJ databases">
        <authorList>
            <person name="Regsiter A."/>
            <person name="william w."/>
        </authorList>
    </citation>
    <scope>NUCLEOTIDE SEQUENCE</scope>
    <source>
        <strain evidence="18">Montdore</strain>
    </source>
</reference>
<evidence type="ECO:0000256" key="14">
    <source>
        <dbReference type="ARBA" id="ARBA00047281"/>
    </source>
</evidence>
<evidence type="ECO:0000256" key="3">
    <source>
        <dbReference type="ARBA" id="ARBA00010113"/>
    </source>
</evidence>
<dbReference type="EMBL" id="LN891013">
    <property type="protein sequence ID" value="CUS11726.1"/>
    <property type="molecule type" value="Genomic_DNA"/>
</dbReference>
<evidence type="ECO:0000313" key="19">
    <source>
        <dbReference type="Proteomes" id="UP001412239"/>
    </source>
</evidence>